<feature type="compositionally biased region" description="Acidic residues" evidence="1">
    <location>
        <begin position="498"/>
        <end position="509"/>
    </location>
</feature>
<gene>
    <name evidence="3" type="ORF">AFUS01_LOCUS46730</name>
</gene>
<dbReference type="EMBL" id="CAJVCH010571494">
    <property type="protein sequence ID" value="CAG7837648.1"/>
    <property type="molecule type" value="Genomic_DNA"/>
</dbReference>
<evidence type="ECO:0000259" key="2">
    <source>
        <dbReference type="SMART" id="SM00543"/>
    </source>
</evidence>
<feature type="compositionally biased region" description="Polar residues" evidence="1">
    <location>
        <begin position="222"/>
        <end position="242"/>
    </location>
</feature>
<dbReference type="Pfam" id="PF02854">
    <property type="entry name" value="MIF4G"/>
    <property type="match status" value="1"/>
</dbReference>
<feature type="compositionally biased region" description="Polar residues" evidence="1">
    <location>
        <begin position="1156"/>
        <end position="1171"/>
    </location>
</feature>
<feature type="compositionally biased region" description="Low complexity" evidence="1">
    <location>
        <begin position="1144"/>
        <end position="1155"/>
    </location>
</feature>
<feature type="region of interest" description="Disordered" evidence="1">
    <location>
        <begin position="142"/>
        <end position="638"/>
    </location>
</feature>
<name>A0A8J2LKZ1_9HEXA</name>
<dbReference type="PANTHER" id="PTHR23253:SF78">
    <property type="entry name" value="EUKARYOTIC TRANSLATION INITIATION FACTOR 4G1, ISOFORM B-RELATED"/>
    <property type="match status" value="1"/>
</dbReference>
<evidence type="ECO:0000256" key="1">
    <source>
        <dbReference type="SAM" id="MobiDB-lite"/>
    </source>
</evidence>
<feature type="compositionally biased region" description="Basic and acidic residues" evidence="1">
    <location>
        <begin position="274"/>
        <end position="285"/>
    </location>
</feature>
<dbReference type="GO" id="GO:0016281">
    <property type="term" value="C:eukaryotic translation initiation factor 4F complex"/>
    <property type="evidence" value="ECO:0007669"/>
    <property type="project" value="TreeGrafter"/>
</dbReference>
<feature type="compositionally biased region" description="Polar residues" evidence="1">
    <location>
        <begin position="34"/>
        <end position="46"/>
    </location>
</feature>
<feature type="compositionally biased region" description="Polar residues" evidence="1">
    <location>
        <begin position="1071"/>
        <end position="1084"/>
    </location>
</feature>
<dbReference type="SMART" id="SM00543">
    <property type="entry name" value="MIF4G"/>
    <property type="match status" value="1"/>
</dbReference>
<feature type="domain" description="MIF4G" evidence="2">
    <location>
        <begin position="781"/>
        <end position="1025"/>
    </location>
</feature>
<feature type="compositionally biased region" description="Basic and acidic residues" evidence="1">
    <location>
        <begin position="363"/>
        <end position="372"/>
    </location>
</feature>
<feature type="compositionally biased region" description="Polar residues" evidence="1">
    <location>
        <begin position="545"/>
        <end position="564"/>
    </location>
</feature>
<feature type="compositionally biased region" description="Low complexity" evidence="1">
    <location>
        <begin position="159"/>
        <end position="201"/>
    </location>
</feature>
<feature type="compositionally biased region" description="Polar residues" evidence="1">
    <location>
        <begin position="1091"/>
        <end position="1113"/>
    </location>
</feature>
<feature type="region of interest" description="Disordered" evidence="1">
    <location>
        <begin position="1"/>
        <end position="46"/>
    </location>
</feature>
<dbReference type="OrthoDB" id="514777at2759"/>
<proteinExistence type="predicted"/>
<dbReference type="PANTHER" id="PTHR23253">
    <property type="entry name" value="EUKARYOTIC TRANSLATION INITIATION FACTOR 4 GAMMA"/>
    <property type="match status" value="1"/>
</dbReference>
<accession>A0A8J2LKZ1</accession>
<dbReference type="GO" id="GO:0003743">
    <property type="term" value="F:translation initiation factor activity"/>
    <property type="evidence" value="ECO:0007669"/>
    <property type="project" value="TreeGrafter"/>
</dbReference>
<feature type="compositionally biased region" description="Polar residues" evidence="1">
    <location>
        <begin position="385"/>
        <end position="408"/>
    </location>
</feature>
<feature type="compositionally biased region" description="Low complexity" evidence="1">
    <location>
        <begin position="304"/>
        <end position="320"/>
    </location>
</feature>
<organism evidence="3 4">
    <name type="scientific">Allacma fusca</name>
    <dbReference type="NCBI Taxonomy" id="39272"/>
    <lineage>
        <taxon>Eukaryota</taxon>
        <taxon>Metazoa</taxon>
        <taxon>Ecdysozoa</taxon>
        <taxon>Arthropoda</taxon>
        <taxon>Hexapoda</taxon>
        <taxon>Collembola</taxon>
        <taxon>Symphypleona</taxon>
        <taxon>Sminthuridae</taxon>
        <taxon>Allacma</taxon>
    </lineage>
</organism>
<feature type="compositionally biased region" description="Basic and acidic residues" evidence="1">
    <location>
        <begin position="476"/>
        <end position="490"/>
    </location>
</feature>
<feature type="compositionally biased region" description="Polar residues" evidence="1">
    <location>
        <begin position="142"/>
        <end position="158"/>
    </location>
</feature>
<feature type="compositionally biased region" description="Low complexity" evidence="1">
    <location>
        <begin position="1172"/>
        <end position="1181"/>
    </location>
</feature>
<feature type="compositionally biased region" description="Acidic residues" evidence="1">
    <location>
        <begin position="595"/>
        <end position="606"/>
    </location>
</feature>
<dbReference type="Proteomes" id="UP000708208">
    <property type="component" value="Unassembled WGS sequence"/>
</dbReference>
<reference evidence="3" key="1">
    <citation type="submission" date="2021-06" db="EMBL/GenBank/DDBJ databases">
        <authorList>
            <person name="Hodson N. C."/>
            <person name="Mongue J. A."/>
            <person name="Jaron S. K."/>
        </authorList>
    </citation>
    <scope>NUCLEOTIDE SEQUENCE</scope>
</reference>
<feature type="compositionally biased region" description="Polar residues" evidence="1">
    <location>
        <begin position="1125"/>
        <end position="1138"/>
    </location>
</feature>
<feature type="compositionally biased region" description="Basic and acidic residues" evidence="1">
    <location>
        <begin position="344"/>
        <end position="354"/>
    </location>
</feature>
<feature type="compositionally biased region" description="Polar residues" evidence="1">
    <location>
        <begin position="461"/>
        <end position="475"/>
    </location>
</feature>
<feature type="compositionally biased region" description="Polar residues" evidence="1">
    <location>
        <begin position="425"/>
        <end position="435"/>
    </location>
</feature>
<feature type="compositionally biased region" description="Low complexity" evidence="1">
    <location>
        <begin position="436"/>
        <end position="460"/>
    </location>
</feature>
<comment type="caution">
    <text evidence="3">The sequence shown here is derived from an EMBL/GenBank/DDBJ whole genome shotgun (WGS) entry which is preliminary data.</text>
</comment>
<sequence>MQNSTNYRPQPPPPQMQHHQVQQAGGQQQPSGPYSNQNAHMRQQRPQMPSRFMTPYMPALYTLPPGQVTTIPVRGYQPGSFPQHSVQPTQPIISPSNYYIPYIQQGGAPQQQGPYFQTQAGAVQYPTRIQHINTPVSTVSVFSSQVHAQPHSHVQSIAQPQPQQQQQHQPQQQQPQQQIQVHQQANPSQIQQQAQQHVPQHMSTPHYPPRVDSSAGPVSRGIDQSQGQIHQVSGQGISNKDTNTQRRAKKILIFTNPNTGEKVNLNDANNPQEEGSKDSEEKKGGTSETPEVSAAGLTSSVQEATAASSTPVATAVAAAPGIEPGNSNANLREGTPVPSSTDDSSSKIRVKSEFFNKISQANDDNKKSKDETVVAAGSEDIPLVSVNSDQPVSKSSVNPEPSQQTATPPSNPAAVAGAEDKEENNSNNTVNTQVASTTVPMTTTTPTPTPTTTTPRSSPTNNQGTKESDSVQSEPKTVDTESPVTEKEDVPAEPIANDTDDEKNDDEELVIINQEEVEATLPNGDEKFQEEEKENVPLDEHSHDMSTVSISPTPIENYCDNSVRSQDDSIQETPASLETDEAAETVQVAESEGVVVDDEGDLEDGELPPHEKEEDDLLDEDQNEENEAPNKPSIRQYDREALLRIGRATTTMKSKVDIPIADVIKQGNNGRANNFDMNFQNQRTPMNHRQAPNQRRGPMDARVMGQPMMHPANMRLGWTMGQPLAIPPTPPPRVLELRARVELAKDPNAWRPNRRGGREESTAAAAAADLTPDEKQTEAIVKQTRGILNKLTPENFEKLCEKFLKLDLNERQDRISAVIKVVFEKAIDEPSFSTAYAQMVNHVCQHSQETSKKFRKEILDQCQREFQKTNVDEDEIAKKRKEIEEAPDEKKELLRLELEDFRIRMRRRSLGNVRFIGELFKLQMLTPKIMVDCVQMLLGNQDEESYECLCKLLTTVGQKLDVSLKDVENRVKEARSRGGPLPKFIPEDNYMDKTFKKLRALSNESKLSSRIRFALLDLVELRDMKWVPRRDSNAPKKIDDVRRDAIREEQEEKRQIQALPDINPNHLGGQRRSSPMNQNQSTQQKKGDWNTVPSTKSSRFSQVKKSNDVSNSPVLAPPGVGWGGQTSFNRPSNNNNTLPPRLVQQQLQQQQQQQQNRSGRFFTSSGGNRFNSLSTESSSSSAGVNLMPGGGSVSTGGPPPAQLIQSSQQHQRSPPPPPTSSQQQSTPQAPRLNPEELQETVKNIFEEYLTVQNSEDTLFWIKDRFPDSRVLDFIDTLAREVAEMSKEHQHIGAGKLVKMLIKQKYVNREQVLDTIAKGVVPDIPDIQVDSPKVISYVAKFVLELFSDENSLDWLMDLSQPLKEEFEETYLELIATTLDLFKLKRNEQCVKSLWNNTKNKDSLLYESLPWLSDESRASLVSKMIPVLEENDSKEIVNIFKEKSWDVRELEISSALLLAICEVSYVDGKWDEKKLETFLRLLKPSGSVSTLWKVAKDFIQQKGIIKENENILWNQLKV</sequence>
<feature type="region of interest" description="Disordered" evidence="1">
    <location>
        <begin position="1048"/>
        <end position="1233"/>
    </location>
</feature>
<feature type="compositionally biased region" description="Low complexity" evidence="1">
    <location>
        <begin position="16"/>
        <end position="33"/>
    </location>
</feature>
<dbReference type="GO" id="GO:0003729">
    <property type="term" value="F:mRNA binding"/>
    <property type="evidence" value="ECO:0007669"/>
    <property type="project" value="TreeGrafter"/>
</dbReference>
<dbReference type="InterPro" id="IPR003890">
    <property type="entry name" value="MIF4G-like_typ-3"/>
</dbReference>
<keyword evidence="4" id="KW-1185">Reference proteome</keyword>
<protein>
    <recommendedName>
        <fullName evidence="2">MIF4G domain-containing protein</fullName>
    </recommendedName>
</protein>
<feature type="region of interest" description="Disordered" evidence="1">
    <location>
        <begin position="748"/>
        <end position="772"/>
    </location>
</feature>
<feature type="compositionally biased region" description="Polar residues" evidence="1">
    <location>
        <begin position="255"/>
        <end position="272"/>
    </location>
</feature>
<evidence type="ECO:0000313" key="3">
    <source>
        <dbReference type="EMBL" id="CAG7837648.1"/>
    </source>
</evidence>
<feature type="compositionally biased region" description="Basic and acidic residues" evidence="1">
    <location>
        <begin position="534"/>
        <end position="544"/>
    </location>
</feature>
<evidence type="ECO:0000313" key="4">
    <source>
        <dbReference type="Proteomes" id="UP000708208"/>
    </source>
</evidence>
<feature type="compositionally biased region" description="Acidic residues" evidence="1">
    <location>
        <begin position="613"/>
        <end position="627"/>
    </location>
</feature>